<evidence type="ECO:0000313" key="4">
    <source>
        <dbReference type="Proteomes" id="UP001156836"/>
    </source>
</evidence>
<dbReference type="RefSeq" id="WP_018746632.1">
    <property type="nucleotide sequence ID" value="NZ_BSOZ01000014.1"/>
</dbReference>
<evidence type="ECO:0000256" key="1">
    <source>
        <dbReference type="SAM" id="MobiDB-lite"/>
    </source>
</evidence>
<name>A0ABQ6BRH4_9NEIS</name>
<feature type="transmembrane region" description="Helical" evidence="2">
    <location>
        <begin position="290"/>
        <end position="317"/>
    </location>
</feature>
<dbReference type="InterPro" id="IPR008523">
    <property type="entry name" value="DUF805"/>
</dbReference>
<dbReference type="Pfam" id="PF05656">
    <property type="entry name" value="DUF805"/>
    <property type="match status" value="1"/>
</dbReference>
<feature type="compositionally biased region" description="Low complexity" evidence="1">
    <location>
        <begin position="129"/>
        <end position="139"/>
    </location>
</feature>
<organism evidence="3 4">
    <name type="scientific">Chitiniphilus shinanonensis</name>
    <dbReference type="NCBI Taxonomy" id="553088"/>
    <lineage>
        <taxon>Bacteria</taxon>
        <taxon>Pseudomonadati</taxon>
        <taxon>Pseudomonadota</taxon>
        <taxon>Betaproteobacteria</taxon>
        <taxon>Neisseriales</taxon>
        <taxon>Chitinibacteraceae</taxon>
        <taxon>Chitiniphilus</taxon>
    </lineage>
</organism>
<reference evidence="4" key="1">
    <citation type="journal article" date="2019" name="Int. J. Syst. Evol. Microbiol.">
        <title>The Global Catalogue of Microorganisms (GCM) 10K type strain sequencing project: providing services to taxonomists for standard genome sequencing and annotation.</title>
        <authorList>
            <consortium name="The Broad Institute Genomics Platform"/>
            <consortium name="The Broad Institute Genome Sequencing Center for Infectious Disease"/>
            <person name="Wu L."/>
            <person name="Ma J."/>
        </authorList>
    </citation>
    <scope>NUCLEOTIDE SEQUENCE [LARGE SCALE GENOMIC DNA]</scope>
    <source>
        <strain evidence="4">NBRC 104970</strain>
    </source>
</reference>
<protein>
    <recommendedName>
        <fullName evidence="5">DUF805 domain-containing protein</fullName>
    </recommendedName>
</protein>
<accession>A0ABQ6BRH4</accession>
<evidence type="ECO:0000256" key="2">
    <source>
        <dbReference type="SAM" id="Phobius"/>
    </source>
</evidence>
<dbReference type="EMBL" id="BSOZ01000014">
    <property type="protein sequence ID" value="GLS04213.1"/>
    <property type="molecule type" value="Genomic_DNA"/>
</dbReference>
<dbReference type="Proteomes" id="UP001156836">
    <property type="component" value="Unassembled WGS sequence"/>
</dbReference>
<feature type="region of interest" description="Disordered" evidence="1">
    <location>
        <begin position="111"/>
        <end position="139"/>
    </location>
</feature>
<sequence length="377" mass="40518">MSNTVRLLLTGAILPGHTRESLLHQLGGLLKLERERVAELIDNAPTIIKQQLPVEHLDAYLPLLARTGAVVRVEHLDGRPYQPRRVAAPDAFPTLLLDDAPESAMPATQVQAAPRPAESLAVPARSDEPAAQPEARPAPAVETMNCPACGHGQPRRTLCVACGVDMPRLAAAKAQAEREARAEALASRHDTPRPVVEGVLSADYYETPQAVGLRLDGRLGRMRYLAYALAMLVALLPGVMLASHSLMLVQSVGVPFLVAWAALYGRLTVFRLHDLGMSSWWMAWAAVGPAALLLIDVRVGTFAIMLLALTLLGLAAVPGPENDNEFGPPAEPSTTPINVAAAVCLAMVLLGLPRLLPWDTWVNPEGYFVLEETEESV</sequence>
<keyword evidence="4" id="KW-1185">Reference proteome</keyword>
<comment type="caution">
    <text evidence="3">The sequence shown here is derived from an EMBL/GenBank/DDBJ whole genome shotgun (WGS) entry which is preliminary data.</text>
</comment>
<proteinExistence type="predicted"/>
<evidence type="ECO:0000313" key="3">
    <source>
        <dbReference type="EMBL" id="GLS04213.1"/>
    </source>
</evidence>
<keyword evidence="2" id="KW-1133">Transmembrane helix</keyword>
<evidence type="ECO:0008006" key="5">
    <source>
        <dbReference type="Google" id="ProtNLM"/>
    </source>
</evidence>
<keyword evidence="2" id="KW-0472">Membrane</keyword>
<gene>
    <name evidence="3" type="ORF">GCM10007860_13590</name>
</gene>
<feature type="transmembrane region" description="Helical" evidence="2">
    <location>
        <begin position="248"/>
        <end position="269"/>
    </location>
</feature>
<feature type="transmembrane region" description="Helical" evidence="2">
    <location>
        <begin position="224"/>
        <end position="242"/>
    </location>
</feature>
<keyword evidence="2" id="KW-0812">Transmembrane</keyword>
<feature type="transmembrane region" description="Helical" evidence="2">
    <location>
        <begin position="337"/>
        <end position="356"/>
    </location>
</feature>